<dbReference type="InterPro" id="IPR029061">
    <property type="entry name" value="THDP-binding"/>
</dbReference>
<feature type="domain" description="Thiamine pyrophosphate enzyme TPP-binding" evidence="2">
    <location>
        <begin position="72"/>
        <end position="209"/>
    </location>
</feature>
<keyword evidence="1" id="KW-0560">Oxidoreductase</keyword>
<dbReference type="GO" id="GO:0016625">
    <property type="term" value="F:oxidoreductase activity, acting on the aldehyde or oxo group of donors, iron-sulfur protein as acceptor"/>
    <property type="evidence" value="ECO:0007669"/>
    <property type="project" value="UniProtKB-ARBA"/>
</dbReference>
<dbReference type="PANTHER" id="PTHR48084:SF1">
    <property type="entry name" value="2-OXOGLUTARATE SYNTHASE SUBUNIT KORB"/>
    <property type="match status" value="1"/>
</dbReference>
<protein>
    <recommendedName>
        <fullName evidence="2">Thiamine pyrophosphate enzyme TPP-binding domain-containing protein</fullName>
    </recommendedName>
</protein>
<evidence type="ECO:0000256" key="1">
    <source>
        <dbReference type="ARBA" id="ARBA00023002"/>
    </source>
</evidence>
<dbReference type="InterPro" id="IPR051457">
    <property type="entry name" value="2-oxoacid:Fd_oxidoreductase"/>
</dbReference>
<dbReference type="GO" id="GO:0030976">
    <property type="term" value="F:thiamine pyrophosphate binding"/>
    <property type="evidence" value="ECO:0007669"/>
    <property type="project" value="InterPro"/>
</dbReference>
<dbReference type="InterPro" id="IPR011766">
    <property type="entry name" value="TPP_enzyme_TPP-bd"/>
</dbReference>
<dbReference type="AlphaFoldDB" id="A0A0F9T9C7"/>
<dbReference type="CDD" id="cd03375">
    <property type="entry name" value="TPP_OGFOR"/>
    <property type="match status" value="1"/>
</dbReference>
<dbReference type="PANTHER" id="PTHR48084">
    <property type="entry name" value="2-OXOGLUTARATE OXIDOREDUCTASE SUBUNIT KORB-RELATED"/>
    <property type="match status" value="1"/>
</dbReference>
<name>A0A0F9T9C7_9ZZZZ</name>
<dbReference type="GO" id="GO:0045333">
    <property type="term" value="P:cellular respiration"/>
    <property type="evidence" value="ECO:0007669"/>
    <property type="project" value="UniProtKB-ARBA"/>
</dbReference>
<dbReference type="EMBL" id="LAZR01001852">
    <property type="protein sequence ID" value="KKN38103.1"/>
    <property type="molecule type" value="Genomic_DNA"/>
</dbReference>
<sequence>MTPVDQISIPLEELDHPLKDRLNLQRFIFCPGCLIGTTILSITNCLKECGLTFKDYAIVSGIGCTGRSSGCFKAPAFHTTHGRAIAFATGIKLANPKLKVIVFSGDGDLFAIGGNHFIHAARRNIEITVICNNNNIYGMTGGQVAPTTQIGDITQTTPYGNVEPPFNLVSLAAAAGATYVARWPGYDTLRLQKSITKSINNNGFSFIEVLAPCHIQYGSKNKLGDAIEMLEWLKKQIRIDNDCPPHQAILDFKKGIIICGEFVEELREGFTEKLEQIRMKAQNKKTKNKRK</sequence>
<comment type="caution">
    <text evidence="3">The sequence shown here is derived from an EMBL/GenBank/DDBJ whole genome shotgun (WGS) entry which is preliminary data.</text>
</comment>
<dbReference type="SUPFAM" id="SSF52518">
    <property type="entry name" value="Thiamin diphosphate-binding fold (THDP-binding)"/>
    <property type="match status" value="1"/>
</dbReference>
<dbReference type="Gene3D" id="3.40.50.970">
    <property type="match status" value="1"/>
</dbReference>
<dbReference type="Pfam" id="PF02775">
    <property type="entry name" value="TPP_enzyme_C"/>
    <property type="match status" value="1"/>
</dbReference>
<proteinExistence type="predicted"/>
<evidence type="ECO:0000259" key="2">
    <source>
        <dbReference type="Pfam" id="PF02775"/>
    </source>
</evidence>
<evidence type="ECO:0000313" key="3">
    <source>
        <dbReference type="EMBL" id="KKN38103.1"/>
    </source>
</evidence>
<gene>
    <name evidence="3" type="ORF">LCGC14_0756930</name>
</gene>
<reference evidence="3" key="1">
    <citation type="journal article" date="2015" name="Nature">
        <title>Complex archaea that bridge the gap between prokaryotes and eukaryotes.</title>
        <authorList>
            <person name="Spang A."/>
            <person name="Saw J.H."/>
            <person name="Jorgensen S.L."/>
            <person name="Zaremba-Niedzwiedzka K."/>
            <person name="Martijn J."/>
            <person name="Lind A.E."/>
            <person name="van Eijk R."/>
            <person name="Schleper C."/>
            <person name="Guy L."/>
            <person name="Ettema T.J."/>
        </authorList>
    </citation>
    <scope>NUCLEOTIDE SEQUENCE</scope>
</reference>
<accession>A0A0F9T9C7</accession>
<organism evidence="3">
    <name type="scientific">marine sediment metagenome</name>
    <dbReference type="NCBI Taxonomy" id="412755"/>
    <lineage>
        <taxon>unclassified sequences</taxon>
        <taxon>metagenomes</taxon>
        <taxon>ecological metagenomes</taxon>
    </lineage>
</organism>